<sequence>MVFGVFRASRNNPHEESSGGILDIQLKCFLYGAILPNENIRSSPWKLRMFNLYSVCSLLMYVPSVSAQCYALYLESENITELTDTFFTIIAALLHCSISSYLLTQRKALEHLVLKTNEAFAEFTSKLPLETKHTLIMSDAKKKIRQYTLIFIISIVITGFLWLAIPNIFWHIHNAKEKDGEDKIHWEHLSYRMWLPPGALEHPTYHFIYTYQVVLIINLLTDNIGYNSMYYALTIYTAAHFKVLATLLEDIDQYITSSDNTKSSEQNGIRSFLDGGTGFATDMLSKLSGQDETDSNRKKNSQLEEYHSLDPRHITSIPIAEDYLVNCVKYHQALLQYVEDVDAIFGTLLFIFFSLNGVMMCLAVVLSTLGKGSTGSIKFMSGVITVWIPTFLICWFGEHLTDE</sequence>
<reference evidence="11 12" key="1">
    <citation type="journal article" date="2014" name="Nat. Commun.">
        <title>Molecular traces of alternative social organization in a termite genome.</title>
        <authorList>
            <person name="Terrapon N."/>
            <person name="Li C."/>
            <person name="Robertson H.M."/>
            <person name="Ji L."/>
            <person name="Meng X."/>
            <person name="Booth W."/>
            <person name="Chen Z."/>
            <person name="Childers C.P."/>
            <person name="Glastad K.M."/>
            <person name="Gokhale K."/>
            <person name="Gowin J."/>
            <person name="Gronenberg W."/>
            <person name="Hermansen R.A."/>
            <person name="Hu H."/>
            <person name="Hunt B.G."/>
            <person name="Huylmans A.K."/>
            <person name="Khalil S.M."/>
            <person name="Mitchell R.D."/>
            <person name="Munoz-Torres M.C."/>
            <person name="Mustard J.A."/>
            <person name="Pan H."/>
            <person name="Reese J.T."/>
            <person name="Scharf M.E."/>
            <person name="Sun F."/>
            <person name="Vogel H."/>
            <person name="Xiao J."/>
            <person name="Yang W."/>
            <person name="Yang Z."/>
            <person name="Yang Z."/>
            <person name="Zhou J."/>
            <person name="Zhu J."/>
            <person name="Brent C.S."/>
            <person name="Elsik C.G."/>
            <person name="Goodisman M.A."/>
            <person name="Liberles D.A."/>
            <person name="Roe R.M."/>
            <person name="Vargo E.L."/>
            <person name="Vilcinskas A."/>
            <person name="Wang J."/>
            <person name="Bornberg-Bauer E."/>
            <person name="Korb J."/>
            <person name="Zhang G."/>
            <person name="Liebig J."/>
        </authorList>
    </citation>
    <scope>NUCLEOTIDE SEQUENCE [LARGE SCALE GENOMIC DNA]</scope>
    <source>
        <tissue evidence="11">Whole organism</tissue>
    </source>
</reference>
<keyword evidence="12" id="KW-1185">Reference proteome</keyword>
<evidence type="ECO:0000256" key="6">
    <source>
        <dbReference type="ARBA" id="ARBA00022989"/>
    </source>
</evidence>
<feature type="non-terminal residue" evidence="11">
    <location>
        <position position="403"/>
    </location>
</feature>
<comment type="subcellular location">
    <subcellularLocation>
        <location evidence="1">Cell membrane</location>
        <topology evidence="1">Multi-pass membrane protein</topology>
    </subcellularLocation>
</comment>
<accession>A0A067RJD3</accession>
<proteinExistence type="predicted"/>
<organism evidence="11 12">
    <name type="scientific">Zootermopsis nevadensis</name>
    <name type="common">Dampwood termite</name>
    <dbReference type="NCBI Taxonomy" id="136037"/>
    <lineage>
        <taxon>Eukaryota</taxon>
        <taxon>Metazoa</taxon>
        <taxon>Ecdysozoa</taxon>
        <taxon>Arthropoda</taxon>
        <taxon>Hexapoda</taxon>
        <taxon>Insecta</taxon>
        <taxon>Pterygota</taxon>
        <taxon>Neoptera</taxon>
        <taxon>Polyneoptera</taxon>
        <taxon>Dictyoptera</taxon>
        <taxon>Blattodea</taxon>
        <taxon>Blattoidea</taxon>
        <taxon>Termitoidae</taxon>
        <taxon>Termopsidae</taxon>
        <taxon>Zootermopsis</taxon>
    </lineage>
</organism>
<keyword evidence="6 10" id="KW-1133">Transmembrane helix</keyword>
<gene>
    <name evidence="11" type="ORF">L798_06523</name>
</gene>
<feature type="transmembrane region" description="Helical" evidence="10">
    <location>
        <begin position="50"/>
        <end position="73"/>
    </location>
</feature>
<protein>
    <recommendedName>
        <fullName evidence="13">Odorant receptor</fullName>
    </recommendedName>
</protein>
<dbReference type="GO" id="GO:0007165">
    <property type="term" value="P:signal transduction"/>
    <property type="evidence" value="ECO:0007669"/>
    <property type="project" value="UniProtKB-KW"/>
</dbReference>
<evidence type="ECO:0000256" key="10">
    <source>
        <dbReference type="SAM" id="Phobius"/>
    </source>
</evidence>
<dbReference type="Pfam" id="PF02949">
    <property type="entry name" value="7tm_6"/>
    <property type="match status" value="1"/>
</dbReference>
<dbReference type="PANTHER" id="PTHR21137">
    <property type="entry name" value="ODORANT RECEPTOR"/>
    <property type="match status" value="1"/>
</dbReference>
<dbReference type="GO" id="GO:0004984">
    <property type="term" value="F:olfactory receptor activity"/>
    <property type="evidence" value="ECO:0007669"/>
    <property type="project" value="InterPro"/>
</dbReference>
<evidence type="ECO:0000256" key="3">
    <source>
        <dbReference type="ARBA" id="ARBA00022606"/>
    </source>
</evidence>
<evidence type="ECO:0000256" key="9">
    <source>
        <dbReference type="ARBA" id="ARBA00023224"/>
    </source>
</evidence>
<evidence type="ECO:0000256" key="1">
    <source>
        <dbReference type="ARBA" id="ARBA00004651"/>
    </source>
</evidence>
<keyword evidence="5" id="KW-0552">Olfaction</keyword>
<evidence type="ECO:0000256" key="7">
    <source>
        <dbReference type="ARBA" id="ARBA00023136"/>
    </source>
</evidence>
<name>A0A067RJD3_ZOONE</name>
<evidence type="ECO:0000313" key="11">
    <source>
        <dbReference type="EMBL" id="KDR19480.1"/>
    </source>
</evidence>
<feature type="transmembrane region" description="Helical" evidence="10">
    <location>
        <begin position="343"/>
        <end position="367"/>
    </location>
</feature>
<keyword evidence="4 10" id="KW-0812">Transmembrane</keyword>
<feature type="transmembrane region" description="Helical" evidence="10">
    <location>
        <begin position="147"/>
        <end position="165"/>
    </location>
</feature>
<evidence type="ECO:0000256" key="2">
    <source>
        <dbReference type="ARBA" id="ARBA00022475"/>
    </source>
</evidence>
<evidence type="ECO:0000256" key="8">
    <source>
        <dbReference type="ARBA" id="ARBA00023170"/>
    </source>
</evidence>
<dbReference type="EMBL" id="KK852649">
    <property type="protein sequence ID" value="KDR19480.1"/>
    <property type="molecule type" value="Genomic_DNA"/>
</dbReference>
<dbReference type="PANTHER" id="PTHR21137:SF35">
    <property type="entry name" value="ODORANT RECEPTOR 19A-RELATED"/>
    <property type="match status" value="1"/>
</dbReference>
<evidence type="ECO:0008006" key="13">
    <source>
        <dbReference type="Google" id="ProtNLM"/>
    </source>
</evidence>
<dbReference type="Proteomes" id="UP000027135">
    <property type="component" value="Unassembled WGS sequence"/>
</dbReference>
<evidence type="ECO:0000313" key="12">
    <source>
        <dbReference type="Proteomes" id="UP000027135"/>
    </source>
</evidence>
<dbReference type="GO" id="GO:0005549">
    <property type="term" value="F:odorant binding"/>
    <property type="evidence" value="ECO:0007669"/>
    <property type="project" value="InterPro"/>
</dbReference>
<keyword evidence="3" id="KW-0716">Sensory transduction</keyword>
<feature type="transmembrane region" description="Helical" evidence="10">
    <location>
        <begin position="228"/>
        <end position="248"/>
    </location>
</feature>
<keyword evidence="9" id="KW-0807">Transducer</keyword>
<dbReference type="InterPro" id="IPR004117">
    <property type="entry name" value="7tm6_olfct_rcpt"/>
</dbReference>
<evidence type="ECO:0000256" key="4">
    <source>
        <dbReference type="ARBA" id="ARBA00022692"/>
    </source>
</evidence>
<evidence type="ECO:0000256" key="5">
    <source>
        <dbReference type="ARBA" id="ARBA00022725"/>
    </source>
</evidence>
<keyword evidence="7 10" id="KW-0472">Membrane</keyword>
<keyword evidence="2" id="KW-1003">Cell membrane</keyword>
<dbReference type="AlphaFoldDB" id="A0A067RJD3"/>
<keyword evidence="8" id="KW-0675">Receptor</keyword>
<feature type="transmembrane region" description="Helical" evidence="10">
    <location>
        <begin position="85"/>
        <end position="104"/>
    </location>
</feature>
<dbReference type="InParanoid" id="A0A067RJD3"/>
<dbReference type="GO" id="GO:0005886">
    <property type="term" value="C:plasma membrane"/>
    <property type="evidence" value="ECO:0007669"/>
    <property type="project" value="UniProtKB-SubCell"/>
</dbReference>
<feature type="transmembrane region" description="Helical" evidence="10">
    <location>
        <begin position="203"/>
        <end position="221"/>
    </location>
</feature>
<feature type="transmembrane region" description="Helical" evidence="10">
    <location>
        <begin position="379"/>
        <end position="398"/>
    </location>
</feature>